<sequence>MIRVEEEYASYVSKSSNIISIIKKIVKEFEKENIVILCRYPSQIKKIKNEISGKPKILSMSFDGKHLLKNSDVFIGSGGTMTAESSLLGTPTISYNAVPNIVEEYLVKKHLVKRETEPEKICDEIKKIFHSSKTQYVKKAKIEKLKMENPIEKLVKIIRE</sequence>
<dbReference type="EC" id="2.4.1.182" evidence="1"/>
<dbReference type="Proteomes" id="UP000029387">
    <property type="component" value="Unassembled WGS sequence"/>
</dbReference>
<comment type="caution">
    <text evidence="1">The sequence shown here is derived from an EMBL/GenBank/DDBJ whole genome shotgun (WGS) entry which is preliminary data.</text>
</comment>
<dbReference type="Pfam" id="PF04007">
    <property type="entry name" value="DUF354"/>
    <property type="match status" value="1"/>
</dbReference>
<protein>
    <submittedName>
        <fullName evidence="1">Lipid-A-disaccharide synthase protein</fullName>
        <ecNumber evidence="1">2.4.1.182</ecNumber>
    </submittedName>
</protein>
<keyword evidence="2" id="KW-1185">Reference proteome</keyword>
<dbReference type="PATRIC" id="fig|1502295.3.peg.1235"/>
<name>A0A087RWT8_9ARCH</name>
<keyword evidence="1" id="KW-0808">Transferase</keyword>
<dbReference type="Gene3D" id="3.40.50.2000">
    <property type="entry name" value="Glycogen Phosphorylase B"/>
    <property type="match status" value="1"/>
</dbReference>
<dbReference type="PANTHER" id="PTHR39662">
    <property type="entry name" value="DUF354 DOMAIN-CONTAINING PROTEIN-RELATED"/>
    <property type="match status" value="1"/>
</dbReference>
<gene>
    <name evidence="1" type="primary">lpxB</name>
    <name evidence="1" type="ORF">AAA799P11_01295</name>
</gene>
<evidence type="ECO:0000313" key="2">
    <source>
        <dbReference type="Proteomes" id="UP000029387"/>
    </source>
</evidence>
<dbReference type="InterPro" id="IPR007152">
    <property type="entry name" value="DUF354"/>
</dbReference>
<dbReference type="SUPFAM" id="SSF53756">
    <property type="entry name" value="UDP-Glycosyltransferase/glycogen phosphorylase"/>
    <property type="match status" value="1"/>
</dbReference>
<dbReference type="AlphaFoldDB" id="A0A087RWT8"/>
<accession>A0A087RWT8</accession>
<keyword evidence="1" id="KW-0328">Glycosyltransferase</keyword>
<organism evidence="1 2">
    <name type="scientific">Marine Group I thaumarchaeote SCGC AAA799-P11</name>
    <dbReference type="NCBI Taxonomy" id="1502295"/>
    <lineage>
        <taxon>Archaea</taxon>
        <taxon>Nitrososphaerota</taxon>
        <taxon>Marine Group I</taxon>
    </lineage>
</organism>
<dbReference type="GO" id="GO:0008915">
    <property type="term" value="F:lipid-A-disaccharide synthase activity"/>
    <property type="evidence" value="ECO:0007669"/>
    <property type="project" value="UniProtKB-EC"/>
</dbReference>
<dbReference type="PANTHER" id="PTHR39662:SF1">
    <property type="entry name" value="DUF354 DOMAIN-CONTAINING PROTEIN"/>
    <property type="match status" value="1"/>
</dbReference>
<dbReference type="EMBL" id="JOSZ01000027">
    <property type="protein sequence ID" value="KFM17942.1"/>
    <property type="molecule type" value="Genomic_DNA"/>
</dbReference>
<proteinExistence type="predicted"/>
<reference evidence="1 2" key="1">
    <citation type="submission" date="2014-06" db="EMBL/GenBank/DDBJ databases">
        <authorList>
            <person name="Ngugi D.K."/>
            <person name="Blom J."/>
            <person name="Alam I."/>
            <person name="Rashid M."/>
            <person name="Baalawi W."/>
            <person name="Zhang G."/>
            <person name="Hikmawan T."/>
            <person name="Guan Y."/>
            <person name="Antunes A."/>
            <person name="Siam R."/>
            <person name="El-Dorry H."/>
            <person name="Bajic V."/>
            <person name="Stingl U."/>
        </authorList>
    </citation>
    <scope>NUCLEOTIDE SEQUENCE [LARGE SCALE GENOMIC DNA]</scope>
    <source>
        <strain evidence="1">SCGC AAA799-P11</strain>
    </source>
</reference>
<evidence type="ECO:0000313" key="1">
    <source>
        <dbReference type="EMBL" id="KFM17942.1"/>
    </source>
</evidence>